<dbReference type="InterPro" id="IPR027417">
    <property type="entry name" value="P-loop_NTPase"/>
</dbReference>
<evidence type="ECO:0000259" key="7">
    <source>
        <dbReference type="PROSITE" id="PS51456"/>
    </source>
</evidence>
<keyword evidence="4" id="KW-0505">Motor protein</keyword>
<comment type="caution">
    <text evidence="8">The sequence shown here is derived from an EMBL/GenBank/DDBJ whole genome shotgun (WGS) entry which is preliminary data.</text>
</comment>
<keyword evidence="1" id="KW-0547">Nucleotide-binding</keyword>
<evidence type="ECO:0000256" key="2">
    <source>
        <dbReference type="ARBA" id="ARBA00022840"/>
    </source>
</evidence>
<accession>A0ABV0NFR5</accession>
<reference evidence="8 9" key="1">
    <citation type="submission" date="2021-06" db="EMBL/GenBank/DDBJ databases">
        <authorList>
            <person name="Palmer J.M."/>
        </authorList>
    </citation>
    <scope>NUCLEOTIDE SEQUENCE [LARGE SCALE GENOMIC DNA]</scope>
    <source>
        <strain evidence="8 9">GA_2019</strain>
        <tissue evidence="8">Muscle</tissue>
    </source>
</reference>
<evidence type="ECO:0000256" key="6">
    <source>
        <dbReference type="PROSITE-ProRule" id="PRU00782"/>
    </source>
</evidence>
<proteinExistence type="inferred from homology"/>
<evidence type="ECO:0000256" key="5">
    <source>
        <dbReference type="ARBA" id="ARBA00023203"/>
    </source>
</evidence>
<dbReference type="PANTHER" id="PTHR13140:SF852">
    <property type="entry name" value="UNCONVENTIONAL MYOSIN-IH ISOFORM X1"/>
    <property type="match status" value="1"/>
</dbReference>
<dbReference type="EMBL" id="JAHRIO010034558">
    <property type="protein sequence ID" value="MEQ2169916.1"/>
    <property type="molecule type" value="Genomic_DNA"/>
</dbReference>
<gene>
    <name evidence="8" type="ORF">GOODEAATRI_029934</name>
</gene>
<protein>
    <recommendedName>
        <fullName evidence="7">Myosin motor domain-containing protein</fullName>
    </recommendedName>
</protein>
<feature type="domain" description="Myosin motor" evidence="7">
    <location>
        <begin position="74"/>
        <end position="143"/>
    </location>
</feature>
<comment type="similarity">
    <text evidence="6">Belongs to the TRAFAC class myosin-kinesin ATPase superfamily. Myosin family.</text>
</comment>
<evidence type="ECO:0000256" key="1">
    <source>
        <dbReference type="ARBA" id="ARBA00022741"/>
    </source>
</evidence>
<evidence type="ECO:0000256" key="4">
    <source>
        <dbReference type="ARBA" id="ARBA00023175"/>
    </source>
</evidence>
<dbReference type="PANTHER" id="PTHR13140">
    <property type="entry name" value="MYOSIN"/>
    <property type="match status" value="1"/>
</dbReference>
<comment type="caution">
    <text evidence="6">Lacks conserved residue(s) required for the propagation of feature annotation.</text>
</comment>
<evidence type="ECO:0000313" key="8">
    <source>
        <dbReference type="EMBL" id="MEQ2169916.1"/>
    </source>
</evidence>
<dbReference type="PROSITE" id="PS51456">
    <property type="entry name" value="MYOSIN_MOTOR"/>
    <property type="match status" value="1"/>
</dbReference>
<evidence type="ECO:0000256" key="3">
    <source>
        <dbReference type="ARBA" id="ARBA00023123"/>
    </source>
</evidence>
<keyword evidence="9" id="KW-1185">Reference proteome</keyword>
<dbReference type="Pfam" id="PF00063">
    <property type="entry name" value="Myosin_head"/>
    <property type="match status" value="1"/>
</dbReference>
<evidence type="ECO:0000313" key="9">
    <source>
        <dbReference type="Proteomes" id="UP001476798"/>
    </source>
</evidence>
<dbReference type="Gene3D" id="3.40.850.10">
    <property type="entry name" value="Kinesin motor domain"/>
    <property type="match status" value="1"/>
</dbReference>
<dbReference type="SUPFAM" id="SSF52540">
    <property type="entry name" value="P-loop containing nucleoside triphosphate hydrolases"/>
    <property type="match status" value="1"/>
</dbReference>
<keyword evidence="5 6" id="KW-0009">Actin-binding</keyword>
<dbReference type="Proteomes" id="UP001476798">
    <property type="component" value="Unassembled WGS sequence"/>
</dbReference>
<dbReference type="InterPro" id="IPR001609">
    <property type="entry name" value="Myosin_head_motor_dom-like"/>
</dbReference>
<organism evidence="8 9">
    <name type="scientific">Goodea atripinnis</name>
    <dbReference type="NCBI Taxonomy" id="208336"/>
    <lineage>
        <taxon>Eukaryota</taxon>
        <taxon>Metazoa</taxon>
        <taxon>Chordata</taxon>
        <taxon>Craniata</taxon>
        <taxon>Vertebrata</taxon>
        <taxon>Euteleostomi</taxon>
        <taxon>Actinopterygii</taxon>
        <taxon>Neopterygii</taxon>
        <taxon>Teleostei</taxon>
        <taxon>Neoteleostei</taxon>
        <taxon>Acanthomorphata</taxon>
        <taxon>Ovalentaria</taxon>
        <taxon>Atherinomorphae</taxon>
        <taxon>Cyprinodontiformes</taxon>
        <taxon>Goodeidae</taxon>
        <taxon>Goodea</taxon>
    </lineage>
</organism>
<keyword evidence="2" id="KW-0067">ATP-binding</keyword>
<name>A0ABV0NFR5_9TELE</name>
<sequence length="143" mass="16384">MDCRLHFKYVFFVSPSLVEFFSHYASETRCCFRLCQSILHPVLCLLGASAQVNKGLLAKGRLDMEGALTARDRVGIQDFVLLDETTEVAVISNLKKRFTKDLIYTYIGTLLVSVNPYKELDIYSKKQMDVYMGVNFFELPPHM</sequence>
<dbReference type="InterPro" id="IPR036961">
    <property type="entry name" value="Kinesin_motor_dom_sf"/>
</dbReference>
<keyword evidence="3 6" id="KW-0518">Myosin</keyword>